<keyword evidence="2" id="KW-1185">Reference proteome</keyword>
<gene>
    <name evidence="1" type="ORF">NC653_008719</name>
</gene>
<organism evidence="1 2">
    <name type="scientific">Populus alba x Populus x berolinensis</name>
    <dbReference type="NCBI Taxonomy" id="444605"/>
    <lineage>
        <taxon>Eukaryota</taxon>
        <taxon>Viridiplantae</taxon>
        <taxon>Streptophyta</taxon>
        <taxon>Embryophyta</taxon>
        <taxon>Tracheophyta</taxon>
        <taxon>Spermatophyta</taxon>
        <taxon>Magnoliopsida</taxon>
        <taxon>eudicotyledons</taxon>
        <taxon>Gunneridae</taxon>
        <taxon>Pentapetalae</taxon>
        <taxon>rosids</taxon>
        <taxon>fabids</taxon>
        <taxon>Malpighiales</taxon>
        <taxon>Salicaceae</taxon>
        <taxon>Saliceae</taxon>
        <taxon>Populus</taxon>
    </lineage>
</organism>
<protein>
    <submittedName>
        <fullName evidence="1">Uncharacterized protein</fullName>
    </submittedName>
</protein>
<evidence type="ECO:0000313" key="1">
    <source>
        <dbReference type="EMBL" id="KAJ7003589.1"/>
    </source>
</evidence>
<accession>A0AAD6R733</accession>
<comment type="caution">
    <text evidence="1">The sequence shown here is derived from an EMBL/GenBank/DDBJ whole genome shotgun (WGS) entry which is preliminary data.</text>
</comment>
<proteinExistence type="predicted"/>
<name>A0AAD6R733_9ROSI</name>
<reference evidence="1" key="1">
    <citation type="journal article" date="2023" name="Mol. Ecol. Resour.">
        <title>Chromosome-level genome assembly of a triploid poplar Populus alba 'Berolinensis'.</title>
        <authorList>
            <person name="Chen S."/>
            <person name="Yu Y."/>
            <person name="Wang X."/>
            <person name="Wang S."/>
            <person name="Zhang T."/>
            <person name="Zhou Y."/>
            <person name="He R."/>
            <person name="Meng N."/>
            <person name="Wang Y."/>
            <person name="Liu W."/>
            <person name="Liu Z."/>
            <person name="Liu J."/>
            <person name="Guo Q."/>
            <person name="Huang H."/>
            <person name="Sederoff R.R."/>
            <person name="Wang G."/>
            <person name="Qu G."/>
            <person name="Chen S."/>
        </authorList>
    </citation>
    <scope>NUCLEOTIDE SEQUENCE</scope>
    <source>
        <strain evidence="1">SC-2020</strain>
    </source>
</reference>
<dbReference type="Proteomes" id="UP001164929">
    <property type="component" value="Chromosome 3"/>
</dbReference>
<dbReference type="EMBL" id="JAQIZT010000003">
    <property type="protein sequence ID" value="KAJ7003589.1"/>
    <property type="molecule type" value="Genomic_DNA"/>
</dbReference>
<evidence type="ECO:0000313" key="2">
    <source>
        <dbReference type="Proteomes" id="UP001164929"/>
    </source>
</evidence>
<dbReference type="AlphaFoldDB" id="A0AAD6R733"/>
<sequence length="65" mass="7403">MPFWSIQPGGPSSACQRKLKLPGILPQNHLICMLHNYNLPQEFVLLTATNTSHYLWYPFGCSHCT</sequence>